<dbReference type="Proteomes" id="UP000309128">
    <property type="component" value="Unassembled WGS sequence"/>
</dbReference>
<evidence type="ECO:0000313" key="5">
    <source>
        <dbReference type="Proteomes" id="UP000309128"/>
    </source>
</evidence>
<keyword evidence="5" id="KW-1185">Reference proteome</keyword>
<feature type="region of interest" description="Disordered" evidence="3">
    <location>
        <begin position="1037"/>
        <end position="1064"/>
    </location>
</feature>
<comment type="caution">
    <text evidence="4">The sequence shown here is derived from an EMBL/GenBank/DDBJ whole genome shotgun (WGS) entry which is preliminary data.</text>
</comment>
<feature type="coiled-coil region" evidence="2">
    <location>
        <begin position="3030"/>
        <end position="3057"/>
    </location>
</feature>
<evidence type="ECO:0000313" key="4">
    <source>
        <dbReference type="EMBL" id="TMR09086.1"/>
    </source>
</evidence>
<feature type="compositionally biased region" description="Pro residues" evidence="3">
    <location>
        <begin position="1577"/>
        <end position="1588"/>
    </location>
</feature>
<feature type="region of interest" description="Disordered" evidence="3">
    <location>
        <begin position="79"/>
        <end position="117"/>
    </location>
</feature>
<evidence type="ECO:0000256" key="3">
    <source>
        <dbReference type="SAM" id="MobiDB-lite"/>
    </source>
</evidence>
<name>A0A5S4EZK8_9ACTN</name>
<feature type="compositionally biased region" description="Low complexity" evidence="3">
    <location>
        <begin position="1043"/>
        <end position="1052"/>
    </location>
</feature>
<sequence>MTTDTSWISWETKALGRAKFDADKHPRDRKGRFIETGAQVRVWGGGVGKVVKNVGGGRLEVKFPDGTIQRVHRNYLTVEKRPDGSAPTGKASDKPAELPVKKPTGGVPEYEPEGRDGRARVRDIRGRRAVLLYGRDPRTGDAVMRVGIISQVGRVIDGQMRVELDSPGGRSSLVVDDDAVARLIPDKPLQDLIAAVRQRDPNVQQMGRALIGAAVRDDDNEAGQDSQDGQDAPGQRPPAEATATPPEAARDTAGNGQPAGSQAGPPADEQSSASAEPAAARGRAGNSGTNENAPHAPADSPAASDSADSTGPSGDQADTAAPNDNADTRDGQADDGDVAASASGDSAAASRAETEATEEAAADEGAAEPPFHASSANLVTPAELGAAFTALGMPATGEQAAALRTRMDAWGSGQIRTGRDKDATRRAFADLYAASDSEIRAARTHQPWVDEALAKLSDDAAARGIQGTSRRHVERAAALRTRTDEQVRAEAAAILRNVRSDSGDHDIAQDELARRGYELDGTIAAGSQHGLDGAANVTDIPGGARVRVTLKGGGHADGQLMQVPLGADSGTLWMLEDNDGTVHNLGNDANKQIVAQPLTPATPAPAEAPVTPDWDTPSASSNGAAAGVAAVTAADLKTGDRVSFDVPVTAANRERFTSPNGTSPAVGTTVTVHGPLRSDPIDNLGGFTLELGENARWESPNAMGALAPGGRDFILDDGQVVHRTSRGTAPGRRATAQPAPDARQDGLFLEPDRAGTQEMFDPYAPDFETVGAASEPAPSRNEPESFRADPEPSRYAAPAASEPTPAPAANVPEPEPERVSPPEARAENMTPEQWQAELRDRYGSPEAADAVRDVLAIIEAPAPEDDDEFEDHYLRVGEAYGAAEDAILAIRDRFADEPGWANSYGQVIYRPNFDWLDALIPQVRKRVRAQAYSAPDRTTREQQAQLRAMTVDNLHAELADIDARLYRPGVNPFREAREVARAPITAELSHRARRASMRARALADAGDYDGALAALNDGERTWPEARNWDRIRAAVQARRDAAPARGTSGAAAQTAPADSGQPNGVIDTTFGTFRWEHDGIQSAVAFPTRADAEAALDRYRRHQANPPTTEQADTADIVIGDHLYQPENDLYDVVVTSIDDTPGGDRYARIRRPNGRTSTLRLPAGEQHTRATTLAGLRIIPGEGRGNGQPRGDLTAASGDGQPPTPDGLPALTPGQRTQLLADARREYVPDLLAEAERHYNAGRDSAGLDALARAADIAPDLAGTPQWQERATIMRQRIQQAHHARMAAISDDDLAAQLAAARRGHDSALRRSAETGQDDGDVAAAQYELDTLQAEADRRAAVHTAEPRPGGLADASTLQPGDRIRVVRRADGVRRVRSTAGSYLTYDDGEAWIGTIPDGYEPGQPVRLTDVIAEQSGIRLPRHVADPPEIRLDDQVERLSPDEAALSLKHADELRAAQAARRADAAANRPPRHPSAMSVRDLAVEYGQANDVVGARIDAYATALDAAASRDEQTVRAAEQAWLSADDALAQNIAALTPSQDPKGFARFRAGQARQELQARLRTVGGSVHRARNPEPEQPGPGQPKPGLPDGVTITPAAGKNNEVDVARPGDPKHGDKPLGQVGQNRPGRSFLRSARPTWYWTAPGRDTVGHGRYNSQEEAVAALLAYIDNADRPFPAETVHPSGLTVGDAIVVREGRDTATGYSGHLPGGDRGVIEQLDHNADSSWSIHVRMPDDRRLVHTTPVSTDDQQVERIIGDRPPLPVENVSPAGLSAGAWLLPDGVDTPAQVIGGDYGIDGGVLLRVRTADGRDDIIDTRSDATLRRAFPADDSGDVWENLSQSRLQPAHGNRLAAHTTPAWQVGPGDVIDLADNSDGDATGAGLPAYVARVMRARDTIAVEAVDRRGESHWITYDTDEQARRLVEIPADATLEQVPAASIRPGERLILPGELDGARLERVTRVADGWLHTRDDSGRTSMIPLGDEPTWRLPSRTAAPAKPRKTRTRKPKRAAPAVEEPPTARVRLRSDIRKRVLSLDIDTSADAPDQVREAAAMLRASQPMTGDHMRALGNHLRNLSGNESLPAARRRALARAAAWVDGSYARLNGYPEPPHDPHRAAPERSRADNLIEGDTIAVPEPDGTVTYGRVIATRPIARFPLTTVTIEHDNGDREERILASGVDVWLMPDLPPDEDVAPAAPDPIEHIRADRLEVGDTIRHQGRDATVADLRRTSPPLAATTTWQAVLDNSGDLEEVTLTDSGAPSVVRARRGARSAGQPWDTTILDDSSGDGDIPASDVQIGDRVTFGPEHRSVTGTIEMLHPVLDNDGSRIGSSAWVRTLDDDVELIPIIDGDGSRVFRHAIGGTDAPARIQRQQARRRQQEREREVTEALATAETALYADAAKAIAAEYQNRRVHPPETGDRIWAAAPDLVEAVWKRHSDDSIAEQVAVLLTDDADDEQNKVLAKRMAPLVAQIRERAASNLVQSIVNVDPLPGETYDQALQRMLDQFATQPPLVGRNIGRILAARDLTELDDVAPPTLPDLPDAPAGGLPARMAVYRGALPDDLADVGRKEVRRRVYMPVTLDDLEEARWPDLDSISARIPDIAPGDGGPGEHAMRHLAIIKAAGADVGADVEARAAAVDGYGDAVAAVAEADARIEAAVADIERIKADHARTRKTRLDTAAANLGYDGIDDLVARANADATSQAAKDRWKVITPAEFGGGDLPEVAALKDQIRADHAAKQAAVRTVRDVRRQATLDALAELRDVGGARLDLRDERGRRRPDNHKVAAMMRDAEQHFPDDWVNTLNANGPLTLHSTNERPHIDPDTGAITLNPGWGGGQYGRDQAVHELGHIFQRTIPGLAEAEHAYLWERTSTGSIGDRTRPDTRPIADNPDEVGYPDAFPHPYTGRIYGHSPSGEIFTTGVQDLFGEGDYLDDDMRAWTLGVLALLGTTPDGPQRDPLDGVDLASLSRQDLQDLLGGIPWGSPAYNRIMAELRGRPTDDGGDPLEGVNLDELSGEALIGLLGRVDDNYSVARITEALDEWEIEEQAERERAQRIEARIADGATLDEALQEEWGISDDVMRADNARALSGAGTGQRTEEVIRAEYDAYIQNLREQADAYLRGGQELNPQARARGYNSDRLWTSGSWDEIRANASDEFWNWIQSSGWMNYTEYRAQFLGRDRDVRAARRSREARGAARPDSRRSSTGRSTR</sequence>
<feature type="region of interest" description="Disordered" evidence="3">
    <location>
        <begin position="768"/>
        <end position="830"/>
    </location>
</feature>
<keyword evidence="1" id="KW-0945">Host-virus interaction</keyword>
<gene>
    <name evidence="4" type="ORF">ETD86_45065</name>
</gene>
<keyword evidence="2" id="KW-0175">Coiled coil</keyword>
<feature type="compositionally biased region" description="Low complexity" evidence="3">
    <location>
        <begin position="338"/>
        <end position="351"/>
    </location>
</feature>
<feature type="compositionally biased region" description="Basic residues" evidence="3">
    <location>
        <begin position="1997"/>
        <end position="2008"/>
    </location>
</feature>
<evidence type="ECO:0000256" key="2">
    <source>
        <dbReference type="SAM" id="Coils"/>
    </source>
</evidence>
<feature type="compositionally biased region" description="Basic and acidic residues" evidence="3">
    <location>
        <begin position="1603"/>
        <end position="1618"/>
    </location>
</feature>
<proteinExistence type="predicted"/>
<feature type="compositionally biased region" description="Low complexity" evidence="3">
    <location>
        <begin position="796"/>
        <end position="812"/>
    </location>
</feature>
<feature type="compositionally biased region" description="Basic and acidic residues" evidence="3">
    <location>
        <begin position="3186"/>
        <end position="3201"/>
    </location>
</feature>
<feature type="region of interest" description="Disordered" evidence="3">
    <location>
        <begin position="218"/>
        <end position="372"/>
    </location>
</feature>
<feature type="region of interest" description="Disordered" evidence="3">
    <location>
        <begin position="724"/>
        <end position="747"/>
    </location>
</feature>
<feature type="compositionally biased region" description="Acidic residues" evidence="3">
    <location>
        <begin position="355"/>
        <end position="366"/>
    </location>
</feature>
<feature type="region of interest" description="Disordered" evidence="3">
    <location>
        <begin position="2263"/>
        <end position="2288"/>
    </location>
</feature>
<feature type="compositionally biased region" description="Basic and acidic residues" evidence="3">
    <location>
        <begin position="781"/>
        <end position="792"/>
    </location>
</feature>
<dbReference type="PANTHER" id="PTHR13037">
    <property type="entry name" value="FORMIN"/>
    <property type="match status" value="1"/>
</dbReference>
<dbReference type="OrthoDB" id="3197444at2"/>
<feature type="region of interest" description="Disordered" evidence="3">
    <location>
        <begin position="1180"/>
        <end position="1213"/>
    </location>
</feature>
<reference evidence="4 5" key="1">
    <citation type="submission" date="2019-05" db="EMBL/GenBank/DDBJ databases">
        <title>Draft genome sequence of Nonomuraea turkmeniaca DSM 43926.</title>
        <authorList>
            <person name="Saricaoglu S."/>
            <person name="Isik K."/>
        </authorList>
    </citation>
    <scope>NUCLEOTIDE SEQUENCE [LARGE SCALE GENOMIC DNA]</scope>
    <source>
        <strain evidence="4 5">DSM 43926</strain>
    </source>
</reference>
<accession>A0A5S4EZK8</accession>
<feature type="compositionally biased region" description="Low complexity" evidence="3">
    <location>
        <begin position="237"/>
        <end position="247"/>
    </location>
</feature>
<feature type="region of interest" description="Disordered" evidence="3">
    <location>
        <begin position="1968"/>
        <end position="2018"/>
    </location>
</feature>
<dbReference type="RefSeq" id="WP_138672767.1">
    <property type="nucleotide sequence ID" value="NZ_VCKY01000253.1"/>
</dbReference>
<feature type="compositionally biased region" description="Low complexity" evidence="3">
    <location>
        <begin position="293"/>
        <end position="325"/>
    </location>
</feature>
<feature type="region of interest" description="Disordered" evidence="3">
    <location>
        <begin position="1337"/>
        <end position="1360"/>
    </location>
</feature>
<protein>
    <submittedName>
        <fullName evidence="4">Uncharacterized protein</fullName>
    </submittedName>
</protein>
<dbReference type="PANTHER" id="PTHR13037:SF24">
    <property type="entry name" value="POLYCOMB PROTEIN PCL-RELATED"/>
    <property type="match status" value="1"/>
</dbReference>
<feature type="compositionally biased region" description="Low complexity" evidence="3">
    <location>
        <begin position="265"/>
        <end position="284"/>
    </location>
</feature>
<feature type="compositionally biased region" description="Basic and acidic residues" evidence="3">
    <location>
        <begin position="815"/>
        <end position="826"/>
    </location>
</feature>
<feature type="region of interest" description="Disordered" evidence="3">
    <location>
        <begin position="1565"/>
        <end position="1634"/>
    </location>
</feature>
<dbReference type="EMBL" id="VCKY01000253">
    <property type="protein sequence ID" value="TMR09086.1"/>
    <property type="molecule type" value="Genomic_DNA"/>
</dbReference>
<feature type="region of interest" description="Disordered" evidence="3">
    <location>
        <begin position="3186"/>
        <end position="3209"/>
    </location>
</feature>
<feature type="compositionally biased region" description="Basic and acidic residues" evidence="3">
    <location>
        <begin position="91"/>
        <end position="100"/>
    </location>
</feature>
<organism evidence="4 5">
    <name type="scientific">Nonomuraea turkmeniaca</name>
    <dbReference type="NCBI Taxonomy" id="103838"/>
    <lineage>
        <taxon>Bacteria</taxon>
        <taxon>Bacillati</taxon>
        <taxon>Actinomycetota</taxon>
        <taxon>Actinomycetes</taxon>
        <taxon>Streptosporangiales</taxon>
        <taxon>Streptosporangiaceae</taxon>
        <taxon>Nonomuraea</taxon>
    </lineage>
</organism>
<evidence type="ECO:0000256" key="1">
    <source>
        <dbReference type="ARBA" id="ARBA00022581"/>
    </source>
</evidence>
<feature type="region of interest" description="Disordered" evidence="3">
    <location>
        <begin position="2874"/>
        <end position="2893"/>
    </location>
</feature>